<evidence type="ECO:0000256" key="2">
    <source>
        <dbReference type="SAM" id="Phobius"/>
    </source>
</evidence>
<feature type="transmembrane region" description="Helical" evidence="2">
    <location>
        <begin position="748"/>
        <end position="770"/>
    </location>
</feature>
<feature type="transmembrane region" description="Helical" evidence="2">
    <location>
        <begin position="393"/>
        <end position="411"/>
    </location>
</feature>
<feature type="transmembrane region" description="Helical" evidence="2">
    <location>
        <begin position="417"/>
        <end position="446"/>
    </location>
</feature>
<evidence type="ECO:0000259" key="3">
    <source>
        <dbReference type="PROSITE" id="PS50156"/>
    </source>
</evidence>
<dbReference type="Proteomes" id="UP001189429">
    <property type="component" value="Unassembled WGS sequence"/>
</dbReference>
<dbReference type="PANTHER" id="PTHR10796">
    <property type="entry name" value="PATCHED-RELATED"/>
    <property type="match status" value="1"/>
</dbReference>
<dbReference type="PROSITE" id="PS50156">
    <property type="entry name" value="SSD"/>
    <property type="match status" value="1"/>
</dbReference>
<dbReference type="PANTHER" id="PTHR10796:SF92">
    <property type="entry name" value="PATCHED-RELATED, ISOFORM A"/>
    <property type="match status" value="1"/>
</dbReference>
<dbReference type="SUPFAM" id="SSF82866">
    <property type="entry name" value="Multidrug efflux transporter AcrB transmembrane domain"/>
    <property type="match status" value="2"/>
</dbReference>
<sequence>MGAGVPAGQFSAAPTAAMGGMHTFRCWLESTARLHGRVSQGLSLVAFFSARRPCATVSVCLALSLLSGLGLLRLRLEVKATNLWVDQDSDAMLNRKWIEANFASGGMPTVFLIEAKNRGHNVLTVDAVSEAFELFEEVRSIKTEDGLAYEDLCYRTPSGVCNTHGVLSFFENNATLFQSQSLTDSQLLTVLSSPTYPLDGAPVVRSSVFGAFQVSGSELVSAPVWRMGFVLSQHLGKDTTLQWEKTVIDEYVSSSYEHVEQKWDHIHVELFSAARSVDDELARVVGGDLSFVSLGFVFLVTTAAFALGHPLRCVQGRRVLGISSFFVVVFGTLGGYGLASAVGIPFTSLQLILPFILVGIGVDNAFVIVGAFDRTAKSKSIEERIRDAMMLEGMSVTMTSATDVLAFLCGATSSYPAVVYFCLCAASSLMYTYVLQLTAFCSLLALDAHRQQSSRMDVVCCVRTNRTPGALLEDGDEPFAVRVMEMYARAITRNWLVKLAVVSGILALGGACLWQALENMDTAFDISDLSPDSSYVRDYFAVEEKYWGADTSALNIPVHVVFRDVDESDAVVQREMRRTEDEALQLRAIDSAVAPHSWHRSFTEWALANEGTRADLATDQFQSVEGHRFLAGPGFYTALSSWLDDDDLSLGQRFRNDVVFEDGEVRHSRIVVIQVTMSESRMQVEALTEAEAFYRGKQAVLPGTIAHAHPWVFYDQYRNILSETFWATLMCFIAVSVVSLFVLSHPLVVLIVSGVITLVYIDLLGCLPLIGQPLNSISMINLVMAVGLVVDYSMHVAHSFMAQHPQLSRDERVVLAMKSIGVSVSKGLLSTLVGVLPLSLGSSKIFRVFFNMLVLILAVGGTHGLLLMPVLLSAVGPSATAVPGRAEAAAGEPPRQAEATG</sequence>
<proteinExistence type="inferred from homology"/>
<feature type="transmembrane region" description="Helical" evidence="2">
    <location>
        <begin position="319"/>
        <end position="339"/>
    </location>
</feature>
<dbReference type="EMBL" id="CAUYUJ010006680">
    <property type="protein sequence ID" value="CAK0818264.1"/>
    <property type="molecule type" value="Genomic_DNA"/>
</dbReference>
<feature type="transmembrane region" description="Helical" evidence="2">
    <location>
        <begin position="351"/>
        <end position="372"/>
    </location>
</feature>
<feature type="transmembrane region" description="Helical" evidence="2">
    <location>
        <begin position="495"/>
        <end position="517"/>
    </location>
</feature>
<feature type="transmembrane region" description="Helical" evidence="2">
    <location>
        <begin position="289"/>
        <end position="307"/>
    </location>
</feature>
<evidence type="ECO:0000313" key="4">
    <source>
        <dbReference type="EMBL" id="CAK0818264.1"/>
    </source>
</evidence>
<protein>
    <recommendedName>
        <fullName evidence="3">SSD domain-containing protein</fullName>
    </recommendedName>
</protein>
<dbReference type="Gene3D" id="1.20.1640.10">
    <property type="entry name" value="Multidrug efflux transporter AcrB transmembrane domain"/>
    <property type="match status" value="2"/>
</dbReference>
<evidence type="ECO:0000256" key="1">
    <source>
        <dbReference type="ARBA" id="ARBA00005585"/>
    </source>
</evidence>
<feature type="transmembrane region" description="Helical" evidence="2">
    <location>
        <begin position="848"/>
        <end position="875"/>
    </location>
</feature>
<reference evidence="4" key="1">
    <citation type="submission" date="2023-10" db="EMBL/GenBank/DDBJ databases">
        <authorList>
            <person name="Chen Y."/>
            <person name="Shah S."/>
            <person name="Dougan E. K."/>
            <person name="Thang M."/>
            <person name="Chan C."/>
        </authorList>
    </citation>
    <scope>NUCLEOTIDE SEQUENCE [LARGE SCALE GENOMIC DNA]</scope>
</reference>
<comment type="similarity">
    <text evidence="1">Belongs to the patched family.</text>
</comment>
<accession>A0ABN9RJJ6</accession>
<dbReference type="Pfam" id="PF12349">
    <property type="entry name" value="Sterol-sensing"/>
    <property type="match status" value="1"/>
</dbReference>
<gene>
    <name evidence="4" type="ORF">PCOR1329_LOCUS20605</name>
</gene>
<feature type="transmembrane region" description="Helical" evidence="2">
    <location>
        <begin position="776"/>
        <end position="794"/>
    </location>
</feature>
<comment type="caution">
    <text evidence="4">The sequence shown here is derived from an EMBL/GenBank/DDBJ whole genome shotgun (WGS) entry which is preliminary data.</text>
</comment>
<name>A0ABN9RJJ6_9DINO</name>
<feature type="transmembrane region" description="Helical" evidence="2">
    <location>
        <begin position="725"/>
        <end position="743"/>
    </location>
</feature>
<keyword evidence="5" id="KW-1185">Reference proteome</keyword>
<dbReference type="InterPro" id="IPR053958">
    <property type="entry name" value="HMGCR/SNAP/NPC1-like_SSD"/>
</dbReference>
<organism evidence="4 5">
    <name type="scientific">Prorocentrum cordatum</name>
    <dbReference type="NCBI Taxonomy" id="2364126"/>
    <lineage>
        <taxon>Eukaryota</taxon>
        <taxon>Sar</taxon>
        <taxon>Alveolata</taxon>
        <taxon>Dinophyceae</taxon>
        <taxon>Prorocentrales</taxon>
        <taxon>Prorocentraceae</taxon>
        <taxon>Prorocentrum</taxon>
    </lineage>
</organism>
<keyword evidence="2" id="KW-1133">Transmembrane helix</keyword>
<keyword evidence="2" id="KW-0472">Membrane</keyword>
<dbReference type="InterPro" id="IPR000731">
    <property type="entry name" value="SSD"/>
</dbReference>
<evidence type="ECO:0000313" key="5">
    <source>
        <dbReference type="Proteomes" id="UP001189429"/>
    </source>
</evidence>
<feature type="domain" description="SSD" evidence="3">
    <location>
        <begin position="288"/>
        <end position="446"/>
    </location>
</feature>
<dbReference type="InterPro" id="IPR051697">
    <property type="entry name" value="Patched_domain-protein"/>
</dbReference>
<keyword evidence="2" id="KW-0812">Transmembrane</keyword>